<protein>
    <recommendedName>
        <fullName evidence="4 12">Ribosomal RNA small subunit methyltransferase E</fullName>
        <ecNumber evidence="3 12">2.1.1.193</ecNumber>
    </recommendedName>
</protein>
<evidence type="ECO:0000256" key="4">
    <source>
        <dbReference type="ARBA" id="ARBA00013673"/>
    </source>
</evidence>
<reference evidence="15" key="1">
    <citation type="submission" date="2019-11" db="EMBL/GenBank/DDBJ databases">
        <authorList>
            <person name="Feng L."/>
        </authorList>
    </citation>
    <scope>NUCLEOTIDE SEQUENCE</scope>
    <source>
        <strain evidence="15">AundefinedLFYP135</strain>
    </source>
</reference>
<gene>
    <name evidence="15" type="primary">rsmE</name>
    <name evidence="15" type="ORF">AULFYP135_02276</name>
</gene>
<dbReference type="Pfam" id="PF04452">
    <property type="entry name" value="Methyltrans_RNA"/>
    <property type="match status" value="1"/>
</dbReference>
<evidence type="ECO:0000256" key="12">
    <source>
        <dbReference type="PIRNR" id="PIRNR015601"/>
    </source>
</evidence>
<name>A0A6N2V3V2_9FIRM</name>
<proteinExistence type="inferred from homology"/>
<organism evidence="15">
    <name type="scientific">uncultured Anaerotruncus sp</name>
    <dbReference type="NCBI Taxonomy" id="905011"/>
    <lineage>
        <taxon>Bacteria</taxon>
        <taxon>Bacillati</taxon>
        <taxon>Bacillota</taxon>
        <taxon>Clostridia</taxon>
        <taxon>Eubacteriales</taxon>
        <taxon>Oscillospiraceae</taxon>
        <taxon>Anaerotruncus</taxon>
        <taxon>environmental samples</taxon>
    </lineage>
</organism>
<sequence>MPRFFSEEIEGDRVFLRGEDARHIQKSLRMQLGDPFTVCDLGGTDLSCRIEEFSPDLVTAAILERRPSEAEPTVQVRLYQALPKGDKLDLIVQKAVELGVHEIIPVLTSRCISRPDGKSMEKKIQRLSRIALEAAKQCGRGIVPKVGALRSWEAALSEMGEAPLAILFYEEATAPLREMLQGAPEQVSILIGAEGGFSREEVEEAKAKGLLAASLGKRILRCETAPLAALSVLMYETGNL</sequence>
<evidence type="ECO:0000256" key="9">
    <source>
        <dbReference type="ARBA" id="ARBA00022691"/>
    </source>
</evidence>
<comment type="subcellular location">
    <subcellularLocation>
        <location evidence="1 12">Cytoplasm</location>
    </subcellularLocation>
</comment>
<dbReference type="InterPro" id="IPR046887">
    <property type="entry name" value="RsmE_PUA-like"/>
</dbReference>
<evidence type="ECO:0000256" key="11">
    <source>
        <dbReference type="ARBA" id="ARBA00047944"/>
    </source>
</evidence>
<accession>A0A6N2V3V2</accession>
<dbReference type="GO" id="GO:0070042">
    <property type="term" value="F:rRNA (uridine-N3-)-methyltransferase activity"/>
    <property type="evidence" value="ECO:0007669"/>
    <property type="project" value="TreeGrafter"/>
</dbReference>
<evidence type="ECO:0000259" key="13">
    <source>
        <dbReference type="Pfam" id="PF04452"/>
    </source>
</evidence>
<dbReference type="InterPro" id="IPR006700">
    <property type="entry name" value="RsmE"/>
</dbReference>
<keyword evidence="7 12" id="KW-0489">Methyltransferase</keyword>
<evidence type="ECO:0000313" key="15">
    <source>
        <dbReference type="EMBL" id="VYT25099.1"/>
    </source>
</evidence>
<evidence type="ECO:0000256" key="2">
    <source>
        <dbReference type="ARBA" id="ARBA00005528"/>
    </source>
</evidence>
<dbReference type="EMBL" id="CACRSL010000005">
    <property type="protein sequence ID" value="VYT25099.1"/>
    <property type="molecule type" value="Genomic_DNA"/>
</dbReference>
<keyword evidence="6 12" id="KW-0698">rRNA processing</keyword>
<dbReference type="GO" id="GO:0070475">
    <property type="term" value="P:rRNA base methylation"/>
    <property type="evidence" value="ECO:0007669"/>
    <property type="project" value="TreeGrafter"/>
</dbReference>
<comment type="catalytic activity">
    <reaction evidence="11 12">
        <text>uridine(1498) in 16S rRNA + S-adenosyl-L-methionine = N(3)-methyluridine(1498) in 16S rRNA + S-adenosyl-L-homocysteine + H(+)</text>
        <dbReference type="Rhea" id="RHEA:42920"/>
        <dbReference type="Rhea" id="RHEA-COMP:10283"/>
        <dbReference type="Rhea" id="RHEA-COMP:10284"/>
        <dbReference type="ChEBI" id="CHEBI:15378"/>
        <dbReference type="ChEBI" id="CHEBI:57856"/>
        <dbReference type="ChEBI" id="CHEBI:59789"/>
        <dbReference type="ChEBI" id="CHEBI:65315"/>
        <dbReference type="ChEBI" id="CHEBI:74502"/>
        <dbReference type="EC" id="2.1.1.193"/>
    </reaction>
</comment>
<dbReference type="Gene3D" id="3.40.1280.10">
    <property type="match status" value="1"/>
</dbReference>
<dbReference type="InterPro" id="IPR029028">
    <property type="entry name" value="Alpha/beta_knot_MTases"/>
</dbReference>
<dbReference type="Pfam" id="PF20260">
    <property type="entry name" value="PUA_4"/>
    <property type="match status" value="1"/>
</dbReference>
<dbReference type="InterPro" id="IPR046886">
    <property type="entry name" value="RsmE_MTase_dom"/>
</dbReference>
<feature type="domain" description="Ribosomal RNA small subunit methyltransferase E PUA-like" evidence="14">
    <location>
        <begin position="16"/>
        <end position="62"/>
    </location>
</feature>
<feature type="domain" description="Ribosomal RNA small subunit methyltransferase E methyltransferase" evidence="13">
    <location>
        <begin position="73"/>
        <end position="234"/>
    </location>
</feature>
<dbReference type="EC" id="2.1.1.193" evidence="3 12"/>
<dbReference type="InterPro" id="IPR015947">
    <property type="entry name" value="PUA-like_sf"/>
</dbReference>
<evidence type="ECO:0000256" key="8">
    <source>
        <dbReference type="ARBA" id="ARBA00022679"/>
    </source>
</evidence>
<dbReference type="GO" id="GO:0005737">
    <property type="term" value="C:cytoplasm"/>
    <property type="evidence" value="ECO:0007669"/>
    <property type="project" value="UniProtKB-SubCell"/>
</dbReference>
<dbReference type="CDD" id="cd18084">
    <property type="entry name" value="RsmE-like"/>
    <property type="match status" value="1"/>
</dbReference>
<evidence type="ECO:0000256" key="1">
    <source>
        <dbReference type="ARBA" id="ARBA00004496"/>
    </source>
</evidence>
<comment type="function">
    <text evidence="10 12">Specifically methylates the N3 position of the uracil ring of uridine 1498 (m3U1498) in 16S rRNA. Acts on the fully assembled 30S ribosomal subunit.</text>
</comment>
<keyword evidence="8 12" id="KW-0808">Transferase</keyword>
<dbReference type="NCBIfam" id="TIGR00046">
    <property type="entry name" value="RsmE family RNA methyltransferase"/>
    <property type="match status" value="1"/>
</dbReference>
<evidence type="ECO:0000256" key="10">
    <source>
        <dbReference type="ARBA" id="ARBA00025699"/>
    </source>
</evidence>
<evidence type="ECO:0000256" key="7">
    <source>
        <dbReference type="ARBA" id="ARBA00022603"/>
    </source>
</evidence>
<dbReference type="PANTHER" id="PTHR30027:SF3">
    <property type="entry name" value="16S RRNA (URACIL(1498)-N(3))-METHYLTRANSFERASE"/>
    <property type="match status" value="1"/>
</dbReference>
<evidence type="ECO:0000256" key="6">
    <source>
        <dbReference type="ARBA" id="ARBA00022552"/>
    </source>
</evidence>
<keyword evidence="9 12" id="KW-0949">S-adenosyl-L-methionine</keyword>
<evidence type="ECO:0000256" key="5">
    <source>
        <dbReference type="ARBA" id="ARBA00022490"/>
    </source>
</evidence>
<evidence type="ECO:0000259" key="14">
    <source>
        <dbReference type="Pfam" id="PF20260"/>
    </source>
</evidence>
<dbReference type="SUPFAM" id="SSF75217">
    <property type="entry name" value="alpha/beta knot"/>
    <property type="match status" value="1"/>
</dbReference>
<dbReference type="PIRSF" id="PIRSF015601">
    <property type="entry name" value="MTase_slr0722"/>
    <property type="match status" value="1"/>
</dbReference>
<dbReference type="NCBIfam" id="NF008692">
    <property type="entry name" value="PRK11713.1-5"/>
    <property type="match status" value="1"/>
</dbReference>
<keyword evidence="5 12" id="KW-0963">Cytoplasm</keyword>
<dbReference type="InterPro" id="IPR029026">
    <property type="entry name" value="tRNA_m1G_MTases_N"/>
</dbReference>
<dbReference type="PANTHER" id="PTHR30027">
    <property type="entry name" value="RIBOSOMAL RNA SMALL SUBUNIT METHYLTRANSFERASE E"/>
    <property type="match status" value="1"/>
</dbReference>
<comment type="similarity">
    <text evidence="2 12">Belongs to the RNA methyltransferase RsmE family.</text>
</comment>
<dbReference type="SUPFAM" id="SSF88697">
    <property type="entry name" value="PUA domain-like"/>
    <property type="match status" value="1"/>
</dbReference>
<evidence type="ECO:0000256" key="3">
    <source>
        <dbReference type="ARBA" id="ARBA00012328"/>
    </source>
</evidence>
<dbReference type="AlphaFoldDB" id="A0A6N2V3V2"/>